<dbReference type="RefSeq" id="WP_069458184.1">
    <property type="nucleotide sequence ID" value="NZ_CP034909.1"/>
</dbReference>
<name>A0A1E3VDP7_9HYPH</name>
<dbReference type="AlphaFoldDB" id="A0A1E3VDP7"/>
<evidence type="ECO:0000256" key="1">
    <source>
        <dbReference type="ARBA" id="ARBA00022729"/>
    </source>
</evidence>
<dbReference type="Proteomes" id="UP000094342">
    <property type="component" value="Unassembled WGS sequence"/>
</dbReference>
<dbReference type="PROSITE" id="PS51318">
    <property type="entry name" value="TAT"/>
    <property type="match status" value="1"/>
</dbReference>
<dbReference type="InterPro" id="IPR006311">
    <property type="entry name" value="TAT_signal"/>
</dbReference>
<evidence type="ECO:0000313" key="4">
    <source>
        <dbReference type="Proteomes" id="UP000094342"/>
    </source>
</evidence>
<dbReference type="PANTHER" id="PTHR30006">
    <property type="entry name" value="THIAMINE-BINDING PERIPLASMIC PROTEIN-RELATED"/>
    <property type="match status" value="1"/>
</dbReference>
<dbReference type="OrthoDB" id="7811527at2"/>
<dbReference type="GO" id="GO:0030975">
    <property type="term" value="F:thiamine binding"/>
    <property type="evidence" value="ECO:0007669"/>
    <property type="project" value="TreeGrafter"/>
</dbReference>
<protein>
    <submittedName>
        <fullName evidence="3">ABC transporter substrate-binding protein</fullName>
    </submittedName>
</protein>
<reference evidence="4" key="1">
    <citation type="submission" date="2016-05" db="EMBL/GenBank/DDBJ databases">
        <authorList>
            <person name="Li Y."/>
        </authorList>
    </citation>
    <scope>NUCLEOTIDE SEQUENCE [LARGE SCALE GENOMIC DNA]</scope>
    <source>
        <strain evidence="4">YIC4027</strain>
    </source>
</reference>
<keyword evidence="2" id="KW-0574">Periplasm</keyword>
<dbReference type="GO" id="GO:0015888">
    <property type="term" value="P:thiamine transport"/>
    <property type="evidence" value="ECO:0007669"/>
    <property type="project" value="TreeGrafter"/>
</dbReference>
<dbReference type="STRING" id="1752398.A8M32_09725"/>
<dbReference type="GO" id="GO:0030288">
    <property type="term" value="C:outer membrane-bounded periplasmic space"/>
    <property type="evidence" value="ECO:0007669"/>
    <property type="project" value="TreeGrafter"/>
</dbReference>
<dbReference type="CDD" id="cd13589">
    <property type="entry name" value="PBP2_polyamine_RpCGA009"/>
    <property type="match status" value="1"/>
</dbReference>
<evidence type="ECO:0000313" key="3">
    <source>
        <dbReference type="EMBL" id="ODR91708.1"/>
    </source>
</evidence>
<organism evidence="3 4">
    <name type="scientific">Sinorhizobium alkalisoli</name>
    <dbReference type="NCBI Taxonomy" id="1752398"/>
    <lineage>
        <taxon>Bacteria</taxon>
        <taxon>Pseudomonadati</taxon>
        <taxon>Pseudomonadota</taxon>
        <taxon>Alphaproteobacteria</taxon>
        <taxon>Hyphomicrobiales</taxon>
        <taxon>Rhizobiaceae</taxon>
        <taxon>Sinorhizobium/Ensifer group</taxon>
        <taxon>Sinorhizobium</taxon>
    </lineage>
</organism>
<comment type="caution">
    <text evidence="3">The sequence shown here is derived from an EMBL/GenBank/DDBJ whole genome shotgun (WGS) entry which is preliminary data.</text>
</comment>
<evidence type="ECO:0000256" key="2">
    <source>
        <dbReference type="ARBA" id="ARBA00022764"/>
    </source>
</evidence>
<dbReference type="EMBL" id="LYBW01000055">
    <property type="protein sequence ID" value="ODR91708.1"/>
    <property type="molecule type" value="Genomic_DNA"/>
</dbReference>
<dbReference type="SUPFAM" id="SSF53850">
    <property type="entry name" value="Periplasmic binding protein-like II"/>
    <property type="match status" value="1"/>
</dbReference>
<dbReference type="PANTHER" id="PTHR30006:SF2">
    <property type="entry name" value="ABC TRANSPORTER SUBSTRATE-BINDING PROTEIN"/>
    <property type="match status" value="1"/>
</dbReference>
<keyword evidence="1" id="KW-0732">Signal</keyword>
<dbReference type="Pfam" id="PF13416">
    <property type="entry name" value="SBP_bac_8"/>
    <property type="match status" value="1"/>
</dbReference>
<dbReference type="InterPro" id="IPR006059">
    <property type="entry name" value="SBP"/>
</dbReference>
<dbReference type="Gene3D" id="3.40.190.10">
    <property type="entry name" value="Periplasmic binding protein-like II"/>
    <property type="match status" value="2"/>
</dbReference>
<dbReference type="GO" id="GO:0030976">
    <property type="term" value="F:thiamine pyrophosphate binding"/>
    <property type="evidence" value="ECO:0007669"/>
    <property type="project" value="TreeGrafter"/>
</dbReference>
<keyword evidence="4" id="KW-1185">Reference proteome</keyword>
<proteinExistence type="predicted"/>
<gene>
    <name evidence="3" type="ORF">A8M32_09725</name>
</gene>
<sequence>MKINSIKRRTLLGAGLAGATALAMPAVLRAQDRSLKVGVYGGYFKDSFDKNIFPDFTKATGIAIESVAEPTGEAWLVQLEQAARAGQAPADVSMMSQVAMLKGQSTELWTPIDIARIKNSSSLLDRFINKYPDGRVAGVGAVSWYITLVTNTNVYNEPPTSWEALWDPANADKLGLLALVSNSFLLEVTAKTFMGGTDALDTEEGILKAFDKLAEVKPNVRLWYRDEAQFEQALKSGEIPMGQYYHDVTGLAAAEGHPVRSTFPKEGGIQDSGCWALSRASQKVEEAHIFIDYMCQPAIQATLSRKVGTSPTVKRESMDLTEQEFAAVSSDIEPIVPRYDLYQTKSDWLNQKWTELIVG</sequence>
<accession>A0A1E3VDP7</accession>